<organism evidence="3 4">
    <name type="scientific">Stichopus japonicus</name>
    <name type="common">Sea cucumber</name>
    <dbReference type="NCBI Taxonomy" id="307972"/>
    <lineage>
        <taxon>Eukaryota</taxon>
        <taxon>Metazoa</taxon>
        <taxon>Echinodermata</taxon>
        <taxon>Eleutherozoa</taxon>
        <taxon>Echinozoa</taxon>
        <taxon>Holothuroidea</taxon>
        <taxon>Aspidochirotacea</taxon>
        <taxon>Aspidochirotida</taxon>
        <taxon>Stichopodidae</taxon>
        <taxon>Apostichopus</taxon>
    </lineage>
</organism>
<gene>
    <name evidence="3" type="ORF">BSL78_21611</name>
</gene>
<sequence>MAVPQISAKLSDLYELLKSSRDTQAAEEAKNVIVDLGHVLLRPLSDTEQAFATSEVFHKERGLLSLLKSIAAKEEFTGCKEEALRLIGGFLKKRHAHLVEHAVDIKDTCTALYLRDKSSKVKASALEVLTQVLQLASSHESKVSLNVSSIIKKFVEELMKSTRAPQGVKSGLCQLLGVISEVYPEEMLPYSEKLTGIYVSMLRQQMTSKNKKPEMTTIAGCLIGLSHVLVNFTQSVEEDNEIFLGVLYFMHGNYLNAMHCKKFALRWETHLGYLQICQLGHGSVNSTVEVWCSRSRSAIVWKTCPQFGSLLYRDYQTIYEKFLHWSEHHNKDMKSAGLSALETFLKLIAEQLVTNAAQKSNTDAAVFQFFIRQFRSSIDNTDSGLKSWQQRSEAMDSLPHVMGNIFVSPCKAFLGENDVKFMFSEMIQRSEQLFLQDSNIDEDRFMQLPHFLEALANIISELGEVPESFLNSLEGLTIVAFRSYPSIPVRYRFLSHRALFRIFLVLHPKGTCLQQFLSKVVFHALAETCSHPVLLEGAGVKDNQGTGGEEDDLEVANRMTTYKSYLDLWASLLDSQYLKEIDAMGMTYVERKKIHATLYNEMMSSMMKILTKLDLSATKSQAEGEIQGEVSNADTNTSLLSSSDPVLGLQAAKPRDFQIFINLVDFCRDLLPRQQMEYFKPWVYQFGHQLILLSTRFPLVSGLYKLLTACMVICQKTGYFKQEVTVRLTQYKDDLLASCLFMILALPLEIVQQEVNNLVPALQATFKLGLSYLPLAEAGISSLQMWTNNLPIDTLTKPLKKVLPLLDGYLRARSSEDAAPNQFVEMKGTLGSGAGRRRIPVKLLKTSGGAGKVGATTSPLRDIQHKILQLLGSLGGKTNISLLESSSEELAEMAVAWDTQKKLSFAVPFMDMKPTIFLGEVAACELLHTLVLFMLGKGTQQPDQQGSQVSMVNLYKHIFQALLHLACDPEQVARQLFQPLVFQLIHWFTGNKKFESEETMTLLNAILEGIIHPTDTALRDFSGQCVKEFLKWSIKQTPKKQLEKSPINTKSLLKRLYSMALHPSALKRLGAALAFNNIYTVFREEDSLVEQFTFEILATFVQSLAMAHHDAKSLGTQEQASEVLKHLERIMKSKANILNKENKHRRIPSNLPGNCKTLSHLLVWLINQCGSPATECRHQCMALVFNLSSVLPGSNSANVWMKNTLKEKGASYFINR</sequence>
<dbReference type="InterPro" id="IPR011989">
    <property type="entry name" value="ARM-like"/>
</dbReference>
<keyword evidence="3" id="KW-0418">Kinase</keyword>
<dbReference type="PANTHER" id="PTHR11139:SF68">
    <property type="entry name" value="DNA-DEPENDENT PROTEIN KINASE CATALYTIC SUBUNIT"/>
    <property type="match status" value="1"/>
</dbReference>
<comment type="caution">
    <text evidence="3">The sequence shown here is derived from an EMBL/GenBank/DDBJ whole genome shotgun (WGS) entry which is preliminary data.</text>
</comment>
<dbReference type="GO" id="GO:0006302">
    <property type="term" value="P:double-strand break repair"/>
    <property type="evidence" value="ECO:0007669"/>
    <property type="project" value="TreeGrafter"/>
</dbReference>
<feature type="domain" description="DNA-PKcs N-terminal" evidence="1">
    <location>
        <begin position="51"/>
        <end position="242"/>
    </location>
</feature>
<dbReference type="InterPro" id="IPR050517">
    <property type="entry name" value="DDR_Repair_Kinase"/>
</dbReference>
<dbReference type="EMBL" id="MRZV01001011">
    <property type="protein sequence ID" value="PIK41531.1"/>
    <property type="molecule type" value="Genomic_DNA"/>
</dbReference>
<evidence type="ECO:0000313" key="3">
    <source>
        <dbReference type="EMBL" id="PIK41531.1"/>
    </source>
</evidence>
<proteinExistence type="predicted"/>
<evidence type="ECO:0000259" key="2">
    <source>
        <dbReference type="Pfam" id="PF20502"/>
    </source>
</evidence>
<dbReference type="InterPro" id="IPR046804">
    <property type="entry name" value="DNA-PKcs_N"/>
</dbReference>
<dbReference type="GO" id="GO:0004674">
    <property type="term" value="F:protein serine/threonine kinase activity"/>
    <property type="evidence" value="ECO:0007669"/>
    <property type="project" value="TreeGrafter"/>
</dbReference>
<evidence type="ECO:0000313" key="4">
    <source>
        <dbReference type="Proteomes" id="UP000230750"/>
    </source>
</evidence>
<dbReference type="OrthoDB" id="431717at2759"/>
<dbReference type="STRING" id="307972.A0A2G8K0J8"/>
<dbReference type="Pfam" id="PF20502">
    <property type="entry name" value="DNAPKcs_CC1-2"/>
    <property type="match status" value="1"/>
</dbReference>
<name>A0A2G8K0J8_STIJA</name>
<dbReference type="GO" id="GO:0005634">
    <property type="term" value="C:nucleus"/>
    <property type="evidence" value="ECO:0007669"/>
    <property type="project" value="TreeGrafter"/>
</dbReference>
<dbReference type="AlphaFoldDB" id="A0A2G8K0J8"/>
<dbReference type="SUPFAM" id="SSF48371">
    <property type="entry name" value="ARM repeat"/>
    <property type="match status" value="2"/>
</dbReference>
<feature type="domain" description="DNA-PKcs N-terminal" evidence="1">
    <location>
        <begin position="302"/>
        <end position="722"/>
    </location>
</feature>
<protein>
    <submittedName>
        <fullName evidence="3">Putative DNA-dependent protein kinase catalytic subunit</fullName>
    </submittedName>
</protein>
<reference evidence="3 4" key="1">
    <citation type="journal article" date="2017" name="PLoS Biol.">
        <title>The sea cucumber genome provides insights into morphological evolution and visceral regeneration.</title>
        <authorList>
            <person name="Zhang X."/>
            <person name="Sun L."/>
            <person name="Yuan J."/>
            <person name="Sun Y."/>
            <person name="Gao Y."/>
            <person name="Zhang L."/>
            <person name="Li S."/>
            <person name="Dai H."/>
            <person name="Hamel J.F."/>
            <person name="Liu C."/>
            <person name="Yu Y."/>
            <person name="Liu S."/>
            <person name="Lin W."/>
            <person name="Guo K."/>
            <person name="Jin S."/>
            <person name="Xu P."/>
            <person name="Storey K.B."/>
            <person name="Huan P."/>
            <person name="Zhang T."/>
            <person name="Zhou Y."/>
            <person name="Zhang J."/>
            <person name="Lin C."/>
            <person name="Li X."/>
            <person name="Xing L."/>
            <person name="Huo D."/>
            <person name="Sun M."/>
            <person name="Wang L."/>
            <person name="Mercier A."/>
            <person name="Li F."/>
            <person name="Yang H."/>
            <person name="Xiang J."/>
        </authorList>
    </citation>
    <scope>NUCLEOTIDE SEQUENCE [LARGE SCALE GENOMIC DNA]</scope>
    <source>
        <strain evidence="3">Shaxun</strain>
        <tissue evidence="3">Muscle</tissue>
    </source>
</reference>
<dbReference type="Pfam" id="PF20500">
    <property type="entry name" value="DNA-PKcs_N"/>
    <property type="match status" value="2"/>
</dbReference>
<dbReference type="InterPro" id="IPR016024">
    <property type="entry name" value="ARM-type_fold"/>
</dbReference>
<keyword evidence="4" id="KW-1185">Reference proteome</keyword>
<dbReference type="InterPro" id="IPR046803">
    <property type="entry name" value="DNAPKcs_CC1-2"/>
</dbReference>
<dbReference type="PANTHER" id="PTHR11139">
    <property type="entry name" value="ATAXIA TELANGIECTASIA MUTATED ATM -RELATED"/>
    <property type="match status" value="1"/>
</dbReference>
<dbReference type="Proteomes" id="UP000230750">
    <property type="component" value="Unassembled WGS sequence"/>
</dbReference>
<feature type="domain" description="DNA-dependent protein kinase catalytic subunit CC1/2" evidence="2">
    <location>
        <begin position="951"/>
        <end position="1216"/>
    </location>
</feature>
<evidence type="ECO:0000259" key="1">
    <source>
        <dbReference type="Pfam" id="PF20500"/>
    </source>
</evidence>
<keyword evidence="3" id="KW-0808">Transferase</keyword>
<dbReference type="GO" id="GO:0000723">
    <property type="term" value="P:telomere maintenance"/>
    <property type="evidence" value="ECO:0007669"/>
    <property type="project" value="TreeGrafter"/>
</dbReference>
<dbReference type="Gene3D" id="1.25.10.10">
    <property type="entry name" value="Leucine-rich Repeat Variant"/>
    <property type="match status" value="1"/>
</dbReference>
<accession>A0A2G8K0J8</accession>